<dbReference type="EMBL" id="JACPNR010000013">
    <property type="protein sequence ID" value="MBI2679161.1"/>
    <property type="molecule type" value="Genomic_DNA"/>
</dbReference>
<evidence type="ECO:0000313" key="3">
    <source>
        <dbReference type="Proteomes" id="UP000779809"/>
    </source>
</evidence>
<sequence>MSHDAHTRAKESIVGGTSDAAEQRWLQKHLAACADCAALLDRAHAVRDALHSAPLTAHPAMVAAAQQRLLRHALELSERESRRWMLTASVAVATLFAWISVPLLWQLARWLGEMTPAPAATTIAAFVVVASTPALLAAAAALWLRGSQHAVEPERIRR</sequence>
<protein>
    <recommendedName>
        <fullName evidence="4">Zinc-finger domain-containing protein</fullName>
    </recommendedName>
</protein>
<evidence type="ECO:0000256" key="1">
    <source>
        <dbReference type="SAM" id="Phobius"/>
    </source>
</evidence>
<dbReference type="Proteomes" id="UP000779809">
    <property type="component" value="Unassembled WGS sequence"/>
</dbReference>
<feature type="transmembrane region" description="Helical" evidence="1">
    <location>
        <begin position="117"/>
        <end position="144"/>
    </location>
</feature>
<keyword evidence="1" id="KW-0812">Transmembrane</keyword>
<proteinExistence type="predicted"/>
<dbReference type="AlphaFoldDB" id="A0A932A9Q1"/>
<organism evidence="2 3">
    <name type="scientific">Candidatus Korobacter versatilis</name>
    <dbReference type="NCBI Taxonomy" id="658062"/>
    <lineage>
        <taxon>Bacteria</taxon>
        <taxon>Pseudomonadati</taxon>
        <taxon>Acidobacteriota</taxon>
        <taxon>Terriglobia</taxon>
        <taxon>Terriglobales</taxon>
        <taxon>Candidatus Korobacteraceae</taxon>
        <taxon>Candidatus Korobacter</taxon>
    </lineage>
</organism>
<evidence type="ECO:0008006" key="4">
    <source>
        <dbReference type="Google" id="ProtNLM"/>
    </source>
</evidence>
<name>A0A932A9Q1_9BACT</name>
<reference evidence="2" key="1">
    <citation type="submission" date="2020-07" db="EMBL/GenBank/DDBJ databases">
        <title>Huge and variable diversity of episymbiotic CPR bacteria and DPANN archaea in groundwater ecosystems.</title>
        <authorList>
            <person name="He C.Y."/>
            <person name="Keren R."/>
            <person name="Whittaker M."/>
            <person name="Farag I.F."/>
            <person name="Doudna J."/>
            <person name="Cate J.H.D."/>
            <person name="Banfield J.F."/>
        </authorList>
    </citation>
    <scope>NUCLEOTIDE SEQUENCE</scope>
    <source>
        <strain evidence="2">NC_groundwater_580_Pr5_B-0.1um_64_19</strain>
    </source>
</reference>
<comment type="caution">
    <text evidence="2">The sequence shown here is derived from an EMBL/GenBank/DDBJ whole genome shotgun (WGS) entry which is preliminary data.</text>
</comment>
<keyword evidence="1" id="KW-0472">Membrane</keyword>
<feature type="transmembrane region" description="Helical" evidence="1">
    <location>
        <begin position="84"/>
        <end position="105"/>
    </location>
</feature>
<evidence type="ECO:0000313" key="2">
    <source>
        <dbReference type="EMBL" id="MBI2679161.1"/>
    </source>
</evidence>
<keyword evidence="1" id="KW-1133">Transmembrane helix</keyword>
<gene>
    <name evidence="2" type="ORF">HYX28_10315</name>
</gene>
<accession>A0A932A9Q1</accession>